<evidence type="ECO:0000313" key="2">
    <source>
        <dbReference type="EMBL" id="KAE8133963.1"/>
    </source>
</evidence>
<dbReference type="AlphaFoldDB" id="A0A5N6SKP8"/>
<keyword evidence="1" id="KW-1133">Transmembrane helix</keyword>
<reference evidence="2 3" key="1">
    <citation type="submission" date="2019-04" db="EMBL/GenBank/DDBJ databases">
        <title>Friends and foes A comparative genomics study of 23 Aspergillus species from section Flavi.</title>
        <authorList>
            <consortium name="DOE Joint Genome Institute"/>
            <person name="Kjaerbolling I."/>
            <person name="Vesth T."/>
            <person name="Frisvad J.C."/>
            <person name="Nybo J.L."/>
            <person name="Theobald S."/>
            <person name="Kildgaard S."/>
            <person name="Isbrandt T."/>
            <person name="Kuo A."/>
            <person name="Sato A."/>
            <person name="Lyhne E.K."/>
            <person name="Kogle M.E."/>
            <person name="Wiebenga A."/>
            <person name="Kun R.S."/>
            <person name="Lubbers R.J."/>
            <person name="Makela M.R."/>
            <person name="Barry K."/>
            <person name="Chovatia M."/>
            <person name="Clum A."/>
            <person name="Daum C."/>
            <person name="Haridas S."/>
            <person name="He G."/>
            <person name="LaButti K."/>
            <person name="Lipzen A."/>
            <person name="Mondo S."/>
            <person name="Riley R."/>
            <person name="Salamov A."/>
            <person name="Simmons B.A."/>
            <person name="Magnuson J.K."/>
            <person name="Henrissat B."/>
            <person name="Mortensen U.H."/>
            <person name="Larsen T.O."/>
            <person name="Devries R.P."/>
            <person name="Grigoriev I.V."/>
            <person name="Machida M."/>
            <person name="Baker S.E."/>
            <person name="Andersen M.R."/>
        </authorList>
    </citation>
    <scope>NUCLEOTIDE SEQUENCE [LARGE SCALE GENOMIC DNA]</scope>
    <source>
        <strain evidence="2 3">CBS 117625</strain>
    </source>
</reference>
<proteinExistence type="predicted"/>
<accession>A0A5N6SKP8</accession>
<dbReference type="GeneID" id="43639754"/>
<keyword evidence="3" id="KW-1185">Reference proteome</keyword>
<organism evidence="2 3">
    <name type="scientific">Aspergillus pseudotamarii</name>
    <dbReference type="NCBI Taxonomy" id="132259"/>
    <lineage>
        <taxon>Eukaryota</taxon>
        <taxon>Fungi</taxon>
        <taxon>Dikarya</taxon>
        <taxon>Ascomycota</taxon>
        <taxon>Pezizomycotina</taxon>
        <taxon>Eurotiomycetes</taxon>
        <taxon>Eurotiomycetidae</taxon>
        <taxon>Eurotiales</taxon>
        <taxon>Aspergillaceae</taxon>
        <taxon>Aspergillus</taxon>
        <taxon>Aspergillus subgen. Circumdati</taxon>
    </lineage>
</organism>
<keyword evidence="1" id="KW-0472">Membrane</keyword>
<dbReference type="Proteomes" id="UP000325672">
    <property type="component" value="Unassembled WGS sequence"/>
</dbReference>
<dbReference type="RefSeq" id="XP_031910026.1">
    <property type="nucleotide sequence ID" value="XM_032055544.1"/>
</dbReference>
<keyword evidence="1" id="KW-0812">Transmembrane</keyword>
<evidence type="ECO:0000256" key="1">
    <source>
        <dbReference type="SAM" id="Phobius"/>
    </source>
</evidence>
<name>A0A5N6SKP8_ASPPS</name>
<feature type="transmembrane region" description="Helical" evidence="1">
    <location>
        <begin position="82"/>
        <end position="99"/>
    </location>
</feature>
<dbReference type="EMBL" id="ML743609">
    <property type="protein sequence ID" value="KAE8133963.1"/>
    <property type="molecule type" value="Genomic_DNA"/>
</dbReference>
<evidence type="ECO:0000313" key="3">
    <source>
        <dbReference type="Proteomes" id="UP000325672"/>
    </source>
</evidence>
<protein>
    <submittedName>
        <fullName evidence="2">Uncharacterized protein</fullName>
    </submittedName>
</protein>
<sequence>MQHLSQSPVRIPIISLSFFYVGSKNQLNRAVCNNPQRSKEAIIPTCADGKQAEFRSINQMKLAARNLQGPERWMHMQKDSKLLEVVSSFFFLFSILSLACDSSSSVHVHGP</sequence>
<gene>
    <name evidence="2" type="ORF">BDV38DRAFT_256834</name>
</gene>